<sequence>MKKIAFIYMMSNKHGNVLYIGVTSNLRKRAYEHRHHLLEKSFTDVYNLEYLVYYEHYESVALAIEREKQLKKWTRAKKDALIAIRNPSRRDLYSEIQEEVYSLI</sequence>
<dbReference type="PROSITE" id="PS50164">
    <property type="entry name" value="GIY_YIG"/>
    <property type="match status" value="1"/>
</dbReference>
<keyword evidence="4" id="KW-1185">Reference proteome</keyword>
<dbReference type="InterPro" id="IPR035901">
    <property type="entry name" value="GIY-YIG_endonuc_sf"/>
</dbReference>
<dbReference type="InterPro" id="IPR000305">
    <property type="entry name" value="GIY-YIG_endonuc"/>
</dbReference>
<organism evidence="3 4">
    <name type="scientific">Ravibacter arvi</name>
    <dbReference type="NCBI Taxonomy" id="2051041"/>
    <lineage>
        <taxon>Bacteria</taxon>
        <taxon>Pseudomonadati</taxon>
        <taxon>Bacteroidota</taxon>
        <taxon>Cytophagia</taxon>
        <taxon>Cytophagales</taxon>
        <taxon>Spirosomataceae</taxon>
        <taxon>Ravibacter</taxon>
    </lineage>
</organism>
<dbReference type="PANTHER" id="PTHR34477:SF5">
    <property type="entry name" value="BSL5627 PROTEIN"/>
    <property type="match status" value="1"/>
</dbReference>
<comment type="caution">
    <text evidence="3">The sequence shown here is derived from an EMBL/GenBank/DDBJ whole genome shotgun (WGS) entry which is preliminary data.</text>
</comment>
<dbReference type="Gene3D" id="3.40.1440.10">
    <property type="entry name" value="GIY-YIG endonuclease"/>
    <property type="match status" value="1"/>
</dbReference>
<dbReference type="Pfam" id="PF01541">
    <property type="entry name" value="GIY-YIG"/>
    <property type="match status" value="1"/>
</dbReference>
<dbReference type="CDD" id="cd10448">
    <property type="entry name" value="GIY-YIG_unchar_3"/>
    <property type="match status" value="1"/>
</dbReference>
<reference evidence="4" key="1">
    <citation type="journal article" date="2019" name="Int. J. Syst. Evol. Microbiol.">
        <title>The Global Catalogue of Microorganisms (GCM) 10K type strain sequencing project: providing services to taxonomists for standard genome sequencing and annotation.</title>
        <authorList>
            <consortium name="The Broad Institute Genomics Platform"/>
            <consortium name="The Broad Institute Genome Sequencing Center for Infectious Disease"/>
            <person name="Wu L."/>
            <person name="Ma J."/>
        </authorList>
    </citation>
    <scope>NUCLEOTIDE SEQUENCE [LARGE SCALE GENOMIC DNA]</scope>
    <source>
        <strain evidence="4">JCM 31920</strain>
    </source>
</reference>
<dbReference type="SUPFAM" id="SSF82771">
    <property type="entry name" value="GIY-YIG endonuclease"/>
    <property type="match status" value="1"/>
</dbReference>
<dbReference type="RefSeq" id="WP_345029938.1">
    <property type="nucleotide sequence ID" value="NZ_BAABEY010000025.1"/>
</dbReference>
<evidence type="ECO:0000313" key="3">
    <source>
        <dbReference type="EMBL" id="GAA4441459.1"/>
    </source>
</evidence>
<evidence type="ECO:0000256" key="1">
    <source>
        <dbReference type="ARBA" id="ARBA00007435"/>
    </source>
</evidence>
<evidence type="ECO:0000313" key="4">
    <source>
        <dbReference type="Proteomes" id="UP001501508"/>
    </source>
</evidence>
<dbReference type="Proteomes" id="UP001501508">
    <property type="component" value="Unassembled WGS sequence"/>
</dbReference>
<dbReference type="EMBL" id="BAABEY010000025">
    <property type="protein sequence ID" value="GAA4441459.1"/>
    <property type="molecule type" value="Genomic_DNA"/>
</dbReference>
<feature type="domain" description="GIY-YIG" evidence="2">
    <location>
        <begin position="3"/>
        <end position="80"/>
    </location>
</feature>
<gene>
    <name evidence="3" type="ORF">GCM10023091_26760</name>
</gene>
<protein>
    <submittedName>
        <fullName evidence="3">GIY-YIG nuclease family protein</fullName>
    </submittedName>
</protein>
<dbReference type="PANTHER" id="PTHR34477">
    <property type="entry name" value="UPF0213 PROTEIN YHBQ"/>
    <property type="match status" value="1"/>
</dbReference>
<accession>A0ABP8M207</accession>
<comment type="similarity">
    <text evidence="1">Belongs to the UPF0213 family.</text>
</comment>
<proteinExistence type="inferred from homology"/>
<name>A0ABP8M207_9BACT</name>
<dbReference type="SMART" id="SM00465">
    <property type="entry name" value="GIYc"/>
    <property type="match status" value="1"/>
</dbReference>
<dbReference type="InterPro" id="IPR050190">
    <property type="entry name" value="UPF0213_domain"/>
</dbReference>
<evidence type="ECO:0000259" key="2">
    <source>
        <dbReference type="PROSITE" id="PS50164"/>
    </source>
</evidence>